<dbReference type="EMBL" id="CAJNYD010001296">
    <property type="protein sequence ID" value="CAF3328549.1"/>
    <property type="molecule type" value="Genomic_DNA"/>
</dbReference>
<dbReference type="AlphaFoldDB" id="A0A820GY09"/>
<evidence type="ECO:0000313" key="3">
    <source>
        <dbReference type="EMBL" id="CAF3380374.1"/>
    </source>
</evidence>
<evidence type="ECO:0000313" key="10">
    <source>
        <dbReference type="Proteomes" id="UP000663873"/>
    </source>
</evidence>
<feature type="compositionally biased region" description="Polar residues" evidence="1">
    <location>
        <begin position="177"/>
        <end position="191"/>
    </location>
</feature>
<dbReference type="EMBL" id="CAJOBP010001437">
    <property type="protein sequence ID" value="CAF4284644.1"/>
    <property type="molecule type" value="Genomic_DNA"/>
</dbReference>
<evidence type="ECO:0000313" key="5">
    <source>
        <dbReference type="EMBL" id="CAF3570987.1"/>
    </source>
</evidence>
<evidence type="ECO:0000313" key="7">
    <source>
        <dbReference type="EMBL" id="CAF4428580.1"/>
    </source>
</evidence>
<name>A0A820GY09_9BILA</name>
<dbReference type="EMBL" id="CAJNYU010000661">
    <property type="protein sequence ID" value="CAF3380374.1"/>
    <property type="molecule type" value="Genomic_DNA"/>
</dbReference>
<dbReference type="Proteomes" id="UP000663833">
    <property type="component" value="Unassembled WGS sequence"/>
</dbReference>
<dbReference type="Proteomes" id="UP000663825">
    <property type="component" value="Unassembled WGS sequence"/>
</dbReference>
<dbReference type="Proteomes" id="UP000663862">
    <property type="component" value="Unassembled WGS sequence"/>
</dbReference>
<evidence type="ECO:0000313" key="9">
    <source>
        <dbReference type="EMBL" id="CAF4621019.1"/>
    </source>
</evidence>
<keyword evidence="10" id="KW-1185">Reference proteome</keyword>
<reference evidence="6" key="1">
    <citation type="submission" date="2021-02" db="EMBL/GenBank/DDBJ databases">
        <authorList>
            <person name="Nowell W R."/>
        </authorList>
    </citation>
    <scope>NUCLEOTIDE SEQUENCE</scope>
</reference>
<dbReference type="Proteomes" id="UP000663872">
    <property type="component" value="Unassembled WGS sequence"/>
</dbReference>
<evidence type="ECO:0000313" key="6">
    <source>
        <dbReference type="EMBL" id="CAF4284644.1"/>
    </source>
</evidence>
<gene>
    <name evidence="3" type="ORF">FME351_LOCUS7183</name>
    <name evidence="5" type="ORF">GRG538_LOCUS21218</name>
    <name evidence="7" type="ORF">HFQ381_LOCUS22159</name>
    <name evidence="2" type="ORF">LUA448_LOCUS10765</name>
    <name evidence="9" type="ORF">QYT958_LOCUS12848</name>
    <name evidence="4" type="ORF">TIS948_LOCUS26030</name>
    <name evidence="8" type="ORF">TSG867_LOCUS23316</name>
    <name evidence="6" type="ORF">UJA718_LOCUS11613</name>
</gene>
<comment type="caution">
    <text evidence="6">The sequence shown here is derived from an EMBL/GenBank/DDBJ whole genome shotgun (WGS) entry which is preliminary data.</text>
</comment>
<dbReference type="EMBL" id="CAJNXB010004566">
    <property type="protein sequence ID" value="CAF3381889.1"/>
    <property type="molecule type" value="Genomic_DNA"/>
</dbReference>
<organism evidence="6 10">
    <name type="scientific">Rotaria socialis</name>
    <dbReference type="NCBI Taxonomy" id="392032"/>
    <lineage>
        <taxon>Eukaryota</taxon>
        <taxon>Metazoa</taxon>
        <taxon>Spiralia</taxon>
        <taxon>Gnathifera</taxon>
        <taxon>Rotifera</taxon>
        <taxon>Eurotatoria</taxon>
        <taxon>Bdelloidea</taxon>
        <taxon>Philodinida</taxon>
        <taxon>Philodinidae</taxon>
        <taxon>Rotaria</taxon>
    </lineage>
</organism>
<protein>
    <submittedName>
        <fullName evidence="6">Uncharacterized protein</fullName>
    </submittedName>
</protein>
<accession>A0A820GY09</accession>
<dbReference type="Proteomes" id="UP000663851">
    <property type="component" value="Unassembled WGS sequence"/>
</dbReference>
<evidence type="ECO:0000313" key="8">
    <source>
        <dbReference type="EMBL" id="CAF4531712.1"/>
    </source>
</evidence>
<evidence type="ECO:0000313" key="4">
    <source>
        <dbReference type="EMBL" id="CAF3381889.1"/>
    </source>
</evidence>
<proteinExistence type="predicted"/>
<sequence>MDPQRMQIFIQDQIRKLLAFHGNCNKDVSQCLYNTETVFDSVQLQTSNKFLSDIHDWDTIKHEILKTFQPASNRTLSVIEQRSIPVQNVNSSSISSKGTPDSSCTSQDNFSAVIYPNVSNSTGRFSPTPKVETLITLEPVINDDQHFTVVAMPEPSLPDQLVKQNSTKNSIVDDIPNVSTSTITDPQSSCS</sequence>
<dbReference type="EMBL" id="CAJOBQ010001990">
    <property type="protein sequence ID" value="CAF4531712.1"/>
    <property type="molecule type" value="Genomic_DNA"/>
</dbReference>
<dbReference type="EMBL" id="CAJOBR010001598">
    <property type="protein sequence ID" value="CAF4621019.1"/>
    <property type="molecule type" value="Genomic_DNA"/>
</dbReference>
<dbReference type="Proteomes" id="UP000663873">
    <property type="component" value="Unassembled WGS sequence"/>
</dbReference>
<evidence type="ECO:0000313" key="2">
    <source>
        <dbReference type="EMBL" id="CAF3328549.1"/>
    </source>
</evidence>
<dbReference type="EMBL" id="CAJNYT010003501">
    <property type="protein sequence ID" value="CAF3570987.1"/>
    <property type="molecule type" value="Genomic_DNA"/>
</dbReference>
<evidence type="ECO:0000256" key="1">
    <source>
        <dbReference type="SAM" id="MobiDB-lite"/>
    </source>
</evidence>
<dbReference type="Proteomes" id="UP000663869">
    <property type="component" value="Unassembled WGS sequence"/>
</dbReference>
<feature type="region of interest" description="Disordered" evidence="1">
    <location>
        <begin position="168"/>
        <end position="191"/>
    </location>
</feature>
<dbReference type="EMBL" id="CAJOBO010002063">
    <property type="protein sequence ID" value="CAF4428580.1"/>
    <property type="molecule type" value="Genomic_DNA"/>
</dbReference>
<dbReference type="Proteomes" id="UP000663848">
    <property type="component" value="Unassembled WGS sequence"/>
</dbReference>